<feature type="compositionally biased region" description="Low complexity" evidence="1">
    <location>
        <begin position="16"/>
        <end position="40"/>
    </location>
</feature>
<proteinExistence type="predicted"/>
<dbReference type="SUPFAM" id="SSF46934">
    <property type="entry name" value="UBA-like"/>
    <property type="match status" value="1"/>
</dbReference>
<dbReference type="Pfam" id="PF02845">
    <property type="entry name" value="CUE"/>
    <property type="match status" value="1"/>
</dbReference>
<dbReference type="Proteomes" id="UP000076532">
    <property type="component" value="Unassembled WGS sequence"/>
</dbReference>
<name>A0A166X4R1_9AGAM</name>
<dbReference type="EMBL" id="KV417480">
    <property type="protein sequence ID" value="KZP34419.1"/>
    <property type="molecule type" value="Genomic_DNA"/>
</dbReference>
<dbReference type="InterPro" id="IPR009060">
    <property type="entry name" value="UBA-like_sf"/>
</dbReference>
<feature type="compositionally biased region" description="Polar residues" evidence="1">
    <location>
        <begin position="86"/>
        <end position="98"/>
    </location>
</feature>
<evidence type="ECO:0000256" key="1">
    <source>
        <dbReference type="SAM" id="MobiDB-lite"/>
    </source>
</evidence>
<evidence type="ECO:0000259" key="2">
    <source>
        <dbReference type="PROSITE" id="PS51140"/>
    </source>
</evidence>
<organism evidence="3 4">
    <name type="scientific">Athelia psychrophila</name>
    <dbReference type="NCBI Taxonomy" id="1759441"/>
    <lineage>
        <taxon>Eukaryota</taxon>
        <taxon>Fungi</taxon>
        <taxon>Dikarya</taxon>
        <taxon>Basidiomycota</taxon>
        <taxon>Agaricomycotina</taxon>
        <taxon>Agaricomycetes</taxon>
        <taxon>Agaricomycetidae</taxon>
        <taxon>Atheliales</taxon>
        <taxon>Atheliaceae</taxon>
        <taxon>Athelia</taxon>
    </lineage>
</organism>
<dbReference type="OrthoDB" id="9942608at2759"/>
<dbReference type="AlphaFoldDB" id="A0A166X4R1"/>
<dbReference type="STRING" id="436010.A0A166X4R1"/>
<gene>
    <name evidence="3" type="ORF">FIBSPDRAFT_942545</name>
</gene>
<evidence type="ECO:0000313" key="4">
    <source>
        <dbReference type="Proteomes" id="UP000076532"/>
    </source>
</evidence>
<dbReference type="PANTHER" id="PTHR16461">
    <property type="entry name" value="TOLL-INTERACTING PROTEIN"/>
    <property type="match status" value="1"/>
</dbReference>
<feature type="compositionally biased region" description="Polar residues" evidence="1">
    <location>
        <begin position="321"/>
        <end position="333"/>
    </location>
</feature>
<feature type="domain" description="CUE" evidence="2">
    <location>
        <begin position="103"/>
        <end position="146"/>
    </location>
</feature>
<dbReference type="GO" id="GO:0006511">
    <property type="term" value="P:ubiquitin-dependent protein catabolic process"/>
    <property type="evidence" value="ECO:0007669"/>
    <property type="project" value="TreeGrafter"/>
</dbReference>
<evidence type="ECO:0000313" key="3">
    <source>
        <dbReference type="EMBL" id="KZP34419.1"/>
    </source>
</evidence>
<dbReference type="GO" id="GO:0043130">
    <property type="term" value="F:ubiquitin binding"/>
    <property type="evidence" value="ECO:0007669"/>
    <property type="project" value="InterPro"/>
</dbReference>
<dbReference type="SMART" id="SM00546">
    <property type="entry name" value="CUE"/>
    <property type="match status" value="1"/>
</dbReference>
<feature type="compositionally biased region" description="Polar residues" evidence="1">
    <location>
        <begin position="1"/>
        <end position="15"/>
    </location>
</feature>
<feature type="region of interest" description="Disordered" evidence="1">
    <location>
        <begin position="1"/>
        <end position="108"/>
    </location>
</feature>
<dbReference type="InterPro" id="IPR003892">
    <property type="entry name" value="CUE"/>
</dbReference>
<feature type="compositionally biased region" description="Basic and acidic residues" evidence="1">
    <location>
        <begin position="253"/>
        <end position="263"/>
    </location>
</feature>
<feature type="region of interest" description="Disordered" evidence="1">
    <location>
        <begin position="148"/>
        <end position="230"/>
    </location>
</feature>
<dbReference type="Gene3D" id="1.10.8.10">
    <property type="entry name" value="DNA helicase RuvA subunit, C-terminal domain"/>
    <property type="match status" value="1"/>
</dbReference>
<reference evidence="3 4" key="1">
    <citation type="journal article" date="2016" name="Mol. Biol. Evol.">
        <title>Comparative Genomics of Early-Diverging Mushroom-Forming Fungi Provides Insights into the Origins of Lignocellulose Decay Capabilities.</title>
        <authorList>
            <person name="Nagy L.G."/>
            <person name="Riley R."/>
            <person name="Tritt A."/>
            <person name="Adam C."/>
            <person name="Daum C."/>
            <person name="Floudas D."/>
            <person name="Sun H."/>
            <person name="Yadav J.S."/>
            <person name="Pangilinan J."/>
            <person name="Larsson K.H."/>
            <person name="Matsuura K."/>
            <person name="Barry K."/>
            <person name="Labutti K."/>
            <person name="Kuo R."/>
            <person name="Ohm R.A."/>
            <person name="Bhattacharya S.S."/>
            <person name="Shirouzu T."/>
            <person name="Yoshinaga Y."/>
            <person name="Martin F.M."/>
            <person name="Grigoriev I.V."/>
            <person name="Hibbett D.S."/>
        </authorList>
    </citation>
    <scope>NUCLEOTIDE SEQUENCE [LARGE SCALE GENOMIC DNA]</scope>
    <source>
        <strain evidence="3 4">CBS 109695</strain>
    </source>
</reference>
<dbReference type="CDD" id="cd14279">
    <property type="entry name" value="CUE"/>
    <property type="match status" value="1"/>
</dbReference>
<sequence>MTTDNAATSPTAHEFTTTPAVAETALEAAPAAPQAISGTADAAAIKPLSSPPPTSEPPQSMTAAQDSDSDAESLPEMPGPLPRESSIPTANSVPTVDPNQLPADPPEVASLKAMFPDFDSAVLQSVLESCGGSHERAIDMLLGMSDPEYVSQHDPVPAQSQTELDEQFARQLMMEDEQQQHRRHEPPFNGQARPRARGEQWQQQQPQQQQQPVEVPPGGQKDTMAQIQEQAFKIADTGKKTFSSFLTKAKAKLQEFDQQRQEQRTGQGSTPGGTQPSWGDGNQQQYQAPQQHYGQAPAQVQPAYRAPPPQQAQPSYYDPNAQPTRQDSFTSAQGYDATPLPSAQAAAAPSSAALSTTAVAGSAATTPSASTDRPPSTSSGAPPIDPSKLGMLPKRPVSLVRDPSQPPARHEEDEDDELEYAENPFEEHR</sequence>
<feature type="region of interest" description="Disordered" evidence="1">
    <location>
        <begin position="253"/>
        <end position="429"/>
    </location>
</feature>
<accession>A0A166X4R1</accession>
<keyword evidence="4" id="KW-1185">Reference proteome</keyword>
<dbReference type="PANTHER" id="PTHR16461:SF5">
    <property type="entry name" value="TOLL-INTERACTING PROTEIN"/>
    <property type="match status" value="1"/>
</dbReference>
<feature type="compositionally biased region" description="Low complexity" evidence="1">
    <location>
        <begin position="199"/>
        <end position="220"/>
    </location>
</feature>
<feature type="compositionally biased region" description="Low complexity" evidence="1">
    <location>
        <begin position="337"/>
        <end position="379"/>
    </location>
</feature>
<feature type="compositionally biased region" description="Low complexity" evidence="1">
    <location>
        <begin position="265"/>
        <end position="304"/>
    </location>
</feature>
<protein>
    <recommendedName>
        <fullName evidence="2">CUE domain-containing protein</fullName>
    </recommendedName>
</protein>
<dbReference type="PROSITE" id="PS51140">
    <property type="entry name" value="CUE"/>
    <property type="match status" value="1"/>
</dbReference>
<dbReference type="GO" id="GO:0005737">
    <property type="term" value="C:cytoplasm"/>
    <property type="evidence" value="ECO:0007669"/>
    <property type="project" value="TreeGrafter"/>
</dbReference>
<dbReference type="GO" id="GO:0031624">
    <property type="term" value="F:ubiquitin conjugating enzyme binding"/>
    <property type="evidence" value="ECO:0007669"/>
    <property type="project" value="TreeGrafter"/>
</dbReference>